<dbReference type="InterPro" id="IPR006171">
    <property type="entry name" value="TOPRIM_dom"/>
</dbReference>
<feature type="region of interest" description="Disordered" evidence="1">
    <location>
        <begin position="385"/>
        <end position="561"/>
    </location>
</feature>
<feature type="compositionally biased region" description="Low complexity" evidence="1">
    <location>
        <begin position="1002"/>
        <end position="1025"/>
    </location>
</feature>
<feature type="compositionally biased region" description="Low complexity" evidence="1">
    <location>
        <begin position="705"/>
        <end position="715"/>
    </location>
</feature>
<evidence type="ECO:0000313" key="6">
    <source>
        <dbReference type="Proteomes" id="UP000546701"/>
    </source>
</evidence>
<feature type="compositionally biased region" description="Basic and acidic residues" evidence="1">
    <location>
        <begin position="1032"/>
        <end position="1043"/>
    </location>
</feature>
<dbReference type="Pfam" id="PF18974">
    <property type="entry name" value="DUF5710"/>
    <property type="match status" value="2"/>
</dbReference>
<feature type="compositionally biased region" description="Basic and acidic residues" evidence="1">
    <location>
        <begin position="822"/>
        <end position="834"/>
    </location>
</feature>
<dbReference type="Proteomes" id="UP000546701">
    <property type="component" value="Unassembled WGS sequence"/>
</dbReference>
<keyword evidence="6" id="KW-1185">Reference proteome</keyword>
<reference evidence="5 6" key="1">
    <citation type="submission" date="2020-08" db="EMBL/GenBank/DDBJ databases">
        <title>Genomic Encyclopedia of Type Strains, Phase IV (KMG-IV): sequencing the most valuable type-strain genomes for metagenomic binning, comparative biology and taxonomic classification.</title>
        <authorList>
            <person name="Goeker M."/>
        </authorList>
    </citation>
    <scope>NUCLEOTIDE SEQUENCE [LARGE SCALE GENOMIC DNA]</scope>
    <source>
        <strain evidence="5 6">DSM 103336</strain>
    </source>
</reference>
<feature type="compositionally biased region" description="Basic and acidic residues" evidence="1">
    <location>
        <begin position="475"/>
        <end position="486"/>
    </location>
</feature>
<feature type="region of interest" description="Disordered" evidence="1">
    <location>
        <begin position="676"/>
        <end position="756"/>
    </location>
</feature>
<proteinExistence type="predicted"/>
<feature type="domain" description="Large polyvalent protein-associated" evidence="3">
    <location>
        <begin position="583"/>
        <end position="665"/>
    </location>
</feature>
<feature type="domain" description="DUF5710" evidence="4">
    <location>
        <begin position="888"/>
        <end position="929"/>
    </location>
</feature>
<name>A0A7W9BVI4_9SPHN</name>
<dbReference type="InterPro" id="IPR034154">
    <property type="entry name" value="TOPRIM_DnaG/twinkle"/>
</dbReference>
<feature type="region of interest" description="Disordered" evidence="1">
    <location>
        <begin position="578"/>
        <end position="600"/>
    </location>
</feature>
<feature type="compositionally biased region" description="Basic and acidic residues" evidence="1">
    <location>
        <begin position="520"/>
        <end position="530"/>
    </location>
</feature>
<evidence type="ECO:0000259" key="2">
    <source>
        <dbReference type="Pfam" id="PF13362"/>
    </source>
</evidence>
<feature type="compositionally biased region" description="Basic and acidic residues" evidence="1">
    <location>
        <begin position="385"/>
        <end position="399"/>
    </location>
</feature>
<feature type="compositionally biased region" description="Polar residues" evidence="1">
    <location>
        <begin position="803"/>
        <end position="817"/>
    </location>
</feature>
<feature type="compositionally biased region" description="Low complexity" evidence="1">
    <location>
        <begin position="846"/>
        <end position="856"/>
    </location>
</feature>
<feature type="compositionally biased region" description="Basic and acidic residues" evidence="1">
    <location>
        <begin position="683"/>
        <end position="697"/>
    </location>
</feature>
<evidence type="ECO:0000313" key="5">
    <source>
        <dbReference type="EMBL" id="MBB5730904.1"/>
    </source>
</evidence>
<feature type="compositionally biased region" description="Basic and acidic residues" evidence="1">
    <location>
        <begin position="857"/>
        <end position="885"/>
    </location>
</feature>
<feature type="compositionally biased region" description="Basic and acidic residues" evidence="1">
    <location>
        <begin position="895"/>
        <end position="907"/>
    </location>
</feature>
<dbReference type="Pfam" id="PF13362">
    <property type="entry name" value="Toprim_3"/>
    <property type="match status" value="1"/>
</dbReference>
<dbReference type="RefSeq" id="WP_157174860.1">
    <property type="nucleotide sequence ID" value="NZ_BMJP01000009.1"/>
</dbReference>
<feature type="domain" description="DUF5710" evidence="4">
    <location>
        <begin position="4"/>
        <end position="46"/>
    </location>
</feature>
<evidence type="ECO:0000259" key="4">
    <source>
        <dbReference type="Pfam" id="PF18974"/>
    </source>
</evidence>
<evidence type="ECO:0000259" key="3">
    <source>
        <dbReference type="Pfam" id="PF18821"/>
    </source>
</evidence>
<dbReference type="Pfam" id="PF18821">
    <property type="entry name" value="LPD7"/>
    <property type="match status" value="1"/>
</dbReference>
<accession>A0A7W9BVI4</accession>
<dbReference type="OrthoDB" id="9792687at2"/>
<gene>
    <name evidence="5" type="ORF">FHS99_003411</name>
</gene>
<organism evidence="5 6">
    <name type="scientific">Sphingomonas prati</name>
    <dbReference type="NCBI Taxonomy" id="1843237"/>
    <lineage>
        <taxon>Bacteria</taxon>
        <taxon>Pseudomonadati</taxon>
        <taxon>Pseudomonadota</taxon>
        <taxon>Alphaproteobacteria</taxon>
        <taxon>Sphingomonadales</taxon>
        <taxon>Sphingomonadaceae</taxon>
        <taxon>Sphingomonas</taxon>
    </lineage>
</organism>
<feature type="domain" description="Toprim" evidence="2">
    <location>
        <begin position="254"/>
        <end position="357"/>
    </location>
</feature>
<sequence length="1043" mass="112261">MADRQYLSVPYAERDEAKAAGARWDKTAKQWYVGPKADAEAMVARWRQRPRAELSEADIRASFASAMRDLGLNPTGQHPIMDGKPHRVPIEGEKGGRVSGRYVGYLDGHPAGHIKNYKSGVDTPWKLEGVTIAPEESARMRAEFEAKSEARAAERAATFDATARRVARHTERLLPLVQPTPYMVAKGISPAEGALTDRDGQTTYLPAIDTAGRQWTMQYIRDDGSKRFAKDSLKEGNFHIAGGNLETLAKAPVIIIGEGYATVRTVGDEVGHATVAAFDSGNLQAVAVALHNKFPDKPILIVGDDDRAEELKGRPNPGKEKALAAASAVDGLAVFPVFGKERDADPGAYSDFNDLKMKSPDGHVATSLQIAEAVRDVVFAHAERDRLQRETDATKDRPMPDNTNAEPDRDAQRTPPVAPVSERPDAARSAPEPAPVKPDADRESSSGRTFPEGAALAAQPDRASEPAPQAAPARKAADDEKGRSDNDAPTPANENTIGPVPAESTRDRVPGAAAAGVAAIDRDSRVDPDRPAAPSRDAPSEPERADTPAAKKREASLEAGDVPEEIARRYYVQKSKWSGEPGFYESSTATDPAFRDQGGKLVATTDSPATARDLVAVAEHRGWGEIQVSGTDAFKREIWLQAMQKDIAVRGFKPSERDLQELSRLREAAADRLNNTVVPVERGGPDRASARAPDAGDRVPGANVADRAAGAGAADRGPDFKDGVRGKLIETGRAEFKAGDPSSSSPYAEIELGNGDRKRAWGIGIPDALARSGVAVGDDVVVQRLGRETVQVPQRVQDKETGEWSTKTVEAQRNRWSVEQAEPDRQQSRDRAANDRAAPSAESRNPDPAQSRAPADAADRRAARAPQREAVADRDGASRQRDAAPAERQYLAVPYKDRQAAKDAGARWDGAEKRWYVGERADPAKLERFAVRDQVSDRETKLIGADRTARAQMKVIESVVGKALADNPDAARKMLSTARAQLADRVEQGSAIRVPQVRGGPDRSQSQPSAAAPRQPGAGRAAGDAPPAPPTPRREPPQRSRGR</sequence>
<dbReference type="InterPro" id="IPR040677">
    <property type="entry name" value="LPD7"/>
</dbReference>
<feature type="compositionally biased region" description="Basic and acidic residues" evidence="1">
    <location>
        <begin position="716"/>
        <end position="738"/>
    </location>
</feature>
<feature type="region of interest" description="Disordered" evidence="1">
    <location>
        <begin position="984"/>
        <end position="1043"/>
    </location>
</feature>
<comment type="caution">
    <text evidence="5">The sequence shown here is derived from an EMBL/GenBank/DDBJ whole genome shotgun (WGS) entry which is preliminary data.</text>
</comment>
<protein>
    <submittedName>
        <fullName evidence="5">Phage/plasmid primase-like uncharacterized protein</fullName>
    </submittedName>
</protein>
<feature type="region of interest" description="Disordered" evidence="1">
    <location>
        <begin position="786"/>
        <end position="907"/>
    </location>
</feature>
<dbReference type="InterPro" id="IPR043764">
    <property type="entry name" value="DUF5710"/>
</dbReference>
<dbReference type="AlphaFoldDB" id="A0A7W9BVI4"/>
<feature type="compositionally biased region" description="Basic and acidic residues" evidence="1">
    <location>
        <begin position="538"/>
        <end position="556"/>
    </location>
</feature>
<evidence type="ECO:0000256" key="1">
    <source>
        <dbReference type="SAM" id="MobiDB-lite"/>
    </source>
</evidence>
<dbReference type="EMBL" id="JACIJR010000011">
    <property type="protein sequence ID" value="MBB5730904.1"/>
    <property type="molecule type" value="Genomic_DNA"/>
</dbReference>
<dbReference type="CDD" id="cd01029">
    <property type="entry name" value="TOPRIM_primases"/>
    <property type="match status" value="1"/>
</dbReference>